<keyword evidence="3" id="KW-0238">DNA-binding</keyword>
<sequence>MKPSLPPEALPSSPLADGPPGDSLLSSFAASYAGIVAFMAVVAEGNFAKAGDRLGIGRSAVSRGVQKLEDQLGVRLFSRTTRSLSLTSEGEAFHAHCRPGIEHLTQALDGMRELRQGPPRGHLRVCSAVGFGRKVVAPLLWGFRAQYPGIEIDLVLDDGPTDFTSDRIDVSFRNGRMEDSQIVAKQLFPMQMLVCASPAYAQAHGLPEGIDDIAAHQCIGFRFASGRVYEWEFKVGGELRKVMPRAAVTFNDADLVLQGVLDGHGIAQLAGYQIFDHLRAGRLVACLAQYAPDDRGHHLCYLHRQHLPSRLRAFIDYMTAATRALDLYGTVPPIGAFQATQ</sequence>
<dbReference type="PANTHER" id="PTHR30537:SF5">
    <property type="entry name" value="HTH-TYPE TRANSCRIPTIONAL ACTIVATOR TTDR-RELATED"/>
    <property type="match status" value="1"/>
</dbReference>
<dbReference type="Gene3D" id="3.40.190.290">
    <property type="match status" value="1"/>
</dbReference>
<evidence type="ECO:0000256" key="2">
    <source>
        <dbReference type="ARBA" id="ARBA00023015"/>
    </source>
</evidence>
<dbReference type="PROSITE" id="PS50931">
    <property type="entry name" value="HTH_LYSR"/>
    <property type="match status" value="1"/>
</dbReference>
<dbReference type="PRINTS" id="PR00039">
    <property type="entry name" value="HTHLYSR"/>
</dbReference>
<dbReference type="Proteomes" id="UP001336250">
    <property type="component" value="Unassembled WGS sequence"/>
</dbReference>
<proteinExistence type="inferred from homology"/>
<comment type="caution">
    <text evidence="6">The sequence shown here is derived from an EMBL/GenBank/DDBJ whole genome shotgun (WGS) entry which is preliminary data.</text>
</comment>
<dbReference type="InterPro" id="IPR005119">
    <property type="entry name" value="LysR_subst-bd"/>
</dbReference>
<dbReference type="RefSeq" id="WP_332292110.1">
    <property type="nucleotide sequence ID" value="NZ_JAZIBG010000046.1"/>
</dbReference>
<dbReference type="Pfam" id="PF00126">
    <property type="entry name" value="HTH_1"/>
    <property type="match status" value="1"/>
</dbReference>
<gene>
    <name evidence="6" type="ORF">V4F39_21850</name>
</gene>
<dbReference type="GO" id="GO:0003677">
    <property type="term" value="F:DNA binding"/>
    <property type="evidence" value="ECO:0007669"/>
    <property type="project" value="UniProtKB-KW"/>
</dbReference>
<evidence type="ECO:0000313" key="7">
    <source>
        <dbReference type="Proteomes" id="UP001336250"/>
    </source>
</evidence>
<keyword evidence="7" id="KW-1185">Reference proteome</keyword>
<comment type="similarity">
    <text evidence="1">Belongs to the LysR transcriptional regulatory family.</text>
</comment>
<reference evidence="6 7" key="1">
    <citation type="submission" date="2024-02" db="EMBL/GenBank/DDBJ databases">
        <title>Genome sequence of Aquincola sp. MAHUQ-54.</title>
        <authorList>
            <person name="Huq M.A."/>
        </authorList>
    </citation>
    <scope>NUCLEOTIDE SEQUENCE [LARGE SCALE GENOMIC DNA]</scope>
    <source>
        <strain evidence="6 7">MAHUQ-54</strain>
    </source>
</reference>
<dbReference type="Pfam" id="PF03466">
    <property type="entry name" value="LysR_substrate"/>
    <property type="match status" value="1"/>
</dbReference>
<accession>A0AAW9QLU8</accession>
<dbReference type="InterPro" id="IPR036388">
    <property type="entry name" value="WH-like_DNA-bd_sf"/>
</dbReference>
<dbReference type="AlphaFoldDB" id="A0AAW9QLU8"/>
<dbReference type="InterPro" id="IPR000847">
    <property type="entry name" value="LysR_HTH_N"/>
</dbReference>
<evidence type="ECO:0000313" key="6">
    <source>
        <dbReference type="EMBL" id="MEF7616574.1"/>
    </source>
</evidence>
<evidence type="ECO:0000259" key="5">
    <source>
        <dbReference type="PROSITE" id="PS50931"/>
    </source>
</evidence>
<dbReference type="Gene3D" id="1.10.10.10">
    <property type="entry name" value="Winged helix-like DNA-binding domain superfamily/Winged helix DNA-binding domain"/>
    <property type="match status" value="1"/>
</dbReference>
<keyword evidence="2" id="KW-0805">Transcription regulation</keyword>
<dbReference type="PANTHER" id="PTHR30537">
    <property type="entry name" value="HTH-TYPE TRANSCRIPTIONAL REGULATOR"/>
    <property type="match status" value="1"/>
</dbReference>
<keyword evidence="4" id="KW-0804">Transcription</keyword>
<dbReference type="InterPro" id="IPR058163">
    <property type="entry name" value="LysR-type_TF_proteobact-type"/>
</dbReference>
<dbReference type="GO" id="GO:0003700">
    <property type="term" value="F:DNA-binding transcription factor activity"/>
    <property type="evidence" value="ECO:0007669"/>
    <property type="project" value="InterPro"/>
</dbReference>
<name>A0AAW9QLU8_9BURK</name>
<evidence type="ECO:0000256" key="1">
    <source>
        <dbReference type="ARBA" id="ARBA00009437"/>
    </source>
</evidence>
<dbReference type="EMBL" id="JAZIBG010000046">
    <property type="protein sequence ID" value="MEF7616574.1"/>
    <property type="molecule type" value="Genomic_DNA"/>
</dbReference>
<protein>
    <submittedName>
        <fullName evidence="6">LysR family transcriptional regulator</fullName>
    </submittedName>
</protein>
<dbReference type="CDD" id="cd08422">
    <property type="entry name" value="PBP2_CrgA_like"/>
    <property type="match status" value="1"/>
</dbReference>
<dbReference type="SUPFAM" id="SSF46785">
    <property type="entry name" value="Winged helix' DNA-binding domain"/>
    <property type="match status" value="1"/>
</dbReference>
<evidence type="ECO:0000256" key="4">
    <source>
        <dbReference type="ARBA" id="ARBA00023163"/>
    </source>
</evidence>
<dbReference type="SUPFAM" id="SSF53850">
    <property type="entry name" value="Periplasmic binding protein-like II"/>
    <property type="match status" value="1"/>
</dbReference>
<dbReference type="FunFam" id="1.10.10.10:FF:000001">
    <property type="entry name" value="LysR family transcriptional regulator"/>
    <property type="match status" value="1"/>
</dbReference>
<feature type="domain" description="HTH lysR-type" evidence="5">
    <location>
        <begin position="35"/>
        <end position="87"/>
    </location>
</feature>
<dbReference type="InterPro" id="IPR036390">
    <property type="entry name" value="WH_DNA-bd_sf"/>
</dbReference>
<organism evidence="6 7">
    <name type="scientific">Aquincola agrisoli</name>
    <dbReference type="NCBI Taxonomy" id="3119538"/>
    <lineage>
        <taxon>Bacteria</taxon>
        <taxon>Pseudomonadati</taxon>
        <taxon>Pseudomonadota</taxon>
        <taxon>Betaproteobacteria</taxon>
        <taxon>Burkholderiales</taxon>
        <taxon>Sphaerotilaceae</taxon>
        <taxon>Aquincola</taxon>
    </lineage>
</organism>
<evidence type="ECO:0000256" key="3">
    <source>
        <dbReference type="ARBA" id="ARBA00023125"/>
    </source>
</evidence>